<dbReference type="PANTHER" id="PTHR33266:SF1">
    <property type="entry name" value="F-BOX DOMAIN-CONTAINING PROTEIN"/>
    <property type="match status" value="1"/>
</dbReference>
<dbReference type="OrthoDB" id="107110at2759"/>
<dbReference type="EMBL" id="KB467832">
    <property type="protein sequence ID" value="PCH34752.1"/>
    <property type="molecule type" value="Genomic_DNA"/>
</dbReference>
<dbReference type="Proteomes" id="UP000218811">
    <property type="component" value="Unassembled WGS sequence"/>
</dbReference>
<name>A0A2H3IXP6_WOLCO</name>
<dbReference type="AlphaFoldDB" id="A0A2H3IXP6"/>
<dbReference type="PANTHER" id="PTHR33266">
    <property type="entry name" value="CHROMOSOME 15, WHOLE GENOME SHOTGUN SEQUENCE"/>
    <property type="match status" value="1"/>
</dbReference>
<dbReference type="STRING" id="742152.A0A2H3IXP6"/>
<sequence>MEAWKAGYVGYGALRLIKTVKDIASNINGPYSNTMPIIQSSGTGKSRMVDEMAKSIFTLPFKLAPTGVDGATYPASDAAIREYLCHANKYTERDFVIARYLVFFASLLSVVAEEVNHIWGDSPRVLPSEWRAHLETDDKRASLYRRAVEGVPAIWQEVDERAPAKITGLFLSTTSFVAKYAPTYENMPSDRAQAEALQPPYTELPFDCHPNFFPVRGNQYTVDALSTPKFQANFGRPLFWTRYRYGNRTIKEGIVHFARESCFATELAVLDMRIMLDFGPHRDANTVQQCLIESHMRIAVSVPAHREYSYSAYPSEPLLAEAAARIMATIREEQNDDDDNIARTLQNTRRVV</sequence>
<evidence type="ECO:0000313" key="1">
    <source>
        <dbReference type="EMBL" id="PCH34752.1"/>
    </source>
</evidence>
<protein>
    <submittedName>
        <fullName evidence="1">Uncharacterized protein</fullName>
    </submittedName>
</protein>
<keyword evidence="2" id="KW-1185">Reference proteome</keyword>
<evidence type="ECO:0000313" key="2">
    <source>
        <dbReference type="Proteomes" id="UP000218811"/>
    </source>
</evidence>
<reference evidence="1 2" key="1">
    <citation type="journal article" date="2012" name="Science">
        <title>The Paleozoic origin of enzymatic lignin decomposition reconstructed from 31 fungal genomes.</title>
        <authorList>
            <person name="Floudas D."/>
            <person name="Binder M."/>
            <person name="Riley R."/>
            <person name="Barry K."/>
            <person name="Blanchette R.A."/>
            <person name="Henrissat B."/>
            <person name="Martinez A.T."/>
            <person name="Otillar R."/>
            <person name="Spatafora J.W."/>
            <person name="Yadav J.S."/>
            <person name="Aerts A."/>
            <person name="Benoit I."/>
            <person name="Boyd A."/>
            <person name="Carlson A."/>
            <person name="Copeland A."/>
            <person name="Coutinho P.M."/>
            <person name="de Vries R.P."/>
            <person name="Ferreira P."/>
            <person name="Findley K."/>
            <person name="Foster B."/>
            <person name="Gaskell J."/>
            <person name="Glotzer D."/>
            <person name="Gorecki P."/>
            <person name="Heitman J."/>
            <person name="Hesse C."/>
            <person name="Hori C."/>
            <person name="Igarashi K."/>
            <person name="Jurgens J.A."/>
            <person name="Kallen N."/>
            <person name="Kersten P."/>
            <person name="Kohler A."/>
            <person name="Kuees U."/>
            <person name="Kumar T.K.A."/>
            <person name="Kuo A."/>
            <person name="LaButti K."/>
            <person name="Larrondo L.F."/>
            <person name="Lindquist E."/>
            <person name="Ling A."/>
            <person name="Lombard V."/>
            <person name="Lucas S."/>
            <person name="Lundell T."/>
            <person name="Martin R."/>
            <person name="McLaughlin D.J."/>
            <person name="Morgenstern I."/>
            <person name="Morin E."/>
            <person name="Murat C."/>
            <person name="Nagy L.G."/>
            <person name="Nolan M."/>
            <person name="Ohm R.A."/>
            <person name="Patyshakuliyeva A."/>
            <person name="Rokas A."/>
            <person name="Ruiz-Duenas F.J."/>
            <person name="Sabat G."/>
            <person name="Salamov A."/>
            <person name="Samejima M."/>
            <person name="Schmutz J."/>
            <person name="Slot J.C."/>
            <person name="St John F."/>
            <person name="Stenlid J."/>
            <person name="Sun H."/>
            <person name="Sun S."/>
            <person name="Syed K."/>
            <person name="Tsang A."/>
            <person name="Wiebenga A."/>
            <person name="Young D."/>
            <person name="Pisabarro A."/>
            <person name="Eastwood D.C."/>
            <person name="Martin F."/>
            <person name="Cullen D."/>
            <person name="Grigoriev I.V."/>
            <person name="Hibbett D.S."/>
        </authorList>
    </citation>
    <scope>NUCLEOTIDE SEQUENCE [LARGE SCALE GENOMIC DNA]</scope>
    <source>
        <strain evidence="1 2">MD-104</strain>
    </source>
</reference>
<gene>
    <name evidence="1" type="ORF">WOLCODRAFT_155409</name>
</gene>
<accession>A0A2H3IXP6</accession>
<organism evidence="1 2">
    <name type="scientific">Wolfiporia cocos (strain MD-104)</name>
    <name type="common">Brown rot fungus</name>
    <dbReference type="NCBI Taxonomy" id="742152"/>
    <lineage>
        <taxon>Eukaryota</taxon>
        <taxon>Fungi</taxon>
        <taxon>Dikarya</taxon>
        <taxon>Basidiomycota</taxon>
        <taxon>Agaricomycotina</taxon>
        <taxon>Agaricomycetes</taxon>
        <taxon>Polyporales</taxon>
        <taxon>Phaeolaceae</taxon>
        <taxon>Wolfiporia</taxon>
    </lineage>
</organism>
<proteinExistence type="predicted"/>